<dbReference type="CDD" id="cd12820">
    <property type="entry name" value="LbR_YadA-like"/>
    <property type="match status" value="1"/>
</dbReference>
<dbReference type="InterPro" id="IPR008640">
    <property type="entry name" value="Adhesin_Head_dom"/>
</dbReference>
<feature type="domain" description="Trimeric autotransporter adhesin YadA-like head" evidence="1">
    <location>
        <begin position="68"/>
        <end position="91"/>
    </location>
</feature>
<dbReference type="SUPFAM" id="SSF101967">
    <property type="entry name" value="Adhesin YadA, collagen-binding domain"/>
    <property type="match status" value="1"/>
</dbReference>
<protein>
    <recommendedName>
        <fullName evidence="1">Trimeric autotransporter adhesin YadA-like head domain-containing protein</fullName>
    </recommendedName>
</protein>
<accession>A0A2V0RAN4</accession>
<feature type="domain" description="Trimeric autotransporter adhesin YadA-like head" evidence="1">
    <location>
        <begin position="110"/>
        <end position="136"/>
    </location>
</feature>
<reference evidence="2" key="1">
    <citation type="submission" date="2017-04" db="EMBL/GenBank/DDBJ databases">
        <title>Unveiling RNA virosphere associated with marine microorganisms.</title>
        <authorList>
            <person name="Urayama S."/>
            <person name="Takaki Y."/>
            <person name="Nishi S."/>
            <person name="Yoshida Y."/>
            <person name="Deguchi S."/>
            <person name="Takai K."/>
            <person name="Nunoura T."/>
        </authorList>
    </citation>
    <scope>NUCLEOTIDE SEQUENCE</scope>
</reference>
<organism evidence="2">
    <name type="scientific">viral metagenome</name>
    <dbReference type="NCBI Taxonomy" id="1070528"/>
    <lineage>
        <taxon>unclassified sequences</taxon>
        <taxon>metagenomes</taxon>
        <taxon>organismal metagenomes</taxon>
    </lineage>
</organism>
<sequence length="368" mass="35884">MSRANLTSIPPIITIPSNGSLSVNTNSIILGSGATGASDSVVIGGVYTGATASSGATGAVGLGPSAVASGNTSVSIGPRSTSSGLNSICLGPLAGSSATGSIAVGASTVASGATSLAIGYTSAASGSDSIAIGKDSEASQSAAIAVGDSAHASGSNAIAFGNGAQASGSSSIAIGHDVSNAADNSVVIGASDGKVIVPGSFINGGLPSQAFYYGIGANSANFTGSGGTQDFLQGSSGATQTGTGILTAYSNVAVTVNGTSYNMTILKNMTKHTRAGIISFEFVANTSDASVRLVAQLIKFEGDNVIELTRSSSSAYQMIANSAIVDGRTASVTGTTVVVLAEGDGIGVLRLMDADRTLYRSFITGLMF</sequence>
<dbReference type="Pfam" id="PF05658">
    <property type="entry name" value="YadA_head"/>
    <property type="match status" value="3"/>
</dbReference>
<feature type="domain" description="Trimeric autotransporter adhesin YadA-like head" evidence="1">
    <location>
        <begin position="152"/>
        <end position="175"/>
    </location>
</feature>
<name>A0A2V0RAN4_9ZZZZ</name>
<dbReference type="GO" id="GO:0019867">
    <property type="term" value="C:outer membrane"/>
    <property type="evidence" value="ECO:0007669"/>
    <property type="project" value="InterPro"/>
</dbReference>
<dbReference type="InterPro" id="IPR011049">
    <property type="entry name" value="Serralysin-like_metalloprot_C"/>
</dbReference>
<evidence type="ECO:0000313" key="2">
    <source>
        <dbReference type="EMBL" id="GBH22291.1"/>
    </source>
</evidence>
<dbReference type="AlphaFoldDB" id="A0A2V0RAN4"/>
<comment type="caution">
    <text evidence="2">The sequence shown here is derived from an EMBL/GenBank/DDBJ whole genome shotgun (WGS) entry which is preliminary data.</text>
</comment>
<dbReference type="EMBL" id="BDQB01000180">
    <property type="protein sequence ID" value="GBH22291.1"/>
    <property type="molecule type" value="Genomic_RNA"/>
</dbReference>
<dbReference type="Gene3D" id="2.150.10.10">
    <property type="entry name" value="Serralysin-like metalloprotease, C-terminal"/>
    <property type="match status" value="1"/>
</dbReference>
<proteinExistence type="predicted"/>
<evidence type="ECO:0000259" key="1">
    <source>
        <dbReference type="Pfam" id="PF05658"/>
    </source>
</evidence>